<dbReference type="EMBL" id="PKSL01000035">
    <property type="protein sequence ID" value="POW11869.1"/>
    <property type="molecule type" value="Genomic_DNA"/>
</dbReference>
<protein>
    <submittedName>
        <fullName evidence="2">Uncharacterized protein</fullName>
    </submittedName>
</protein>
<evidence type="ECO:0000313" key="2">
    <source>
        <dbReference type="EMBL" id="POW11869.1"/>
    </source>
</evidence>
<dbReference type="InterPro" id="IPR002110">
    <property type="entry name" value="Ankyrin_rpt"/>
</dbReference>
<gene>
    <name evidence="2" type="ORF">PSTT_04926</name>
</gene>
<dbReference type="PROSITE" id="PS50088">
    <property type="entry name" value="ANK_REPEAT"/>
    <property type="match status" value="1"/>
</dbReference>
<keyword evidence="3" id="KW-1185">Reference proteome</keyword>
<name>A0A2S4VQY1_9BASI</name>
<organism evidence="2 3">
    <name type="scientific">Puccinia striiformis</name>
    <dbReference type="NCBI Taxonomy" id="27350"/>
    <lineage>
        <taxon>Eukaryota</taxon>
        <taxon>Fungi</taxon>
        <taxon>Dikarya</taxon>
        <taxon>Basidiomycota</taxon>
        <taxon>Pucciniomycotina</taxon>
        <taxon>Pucciniomycetes</taxon>
        <taxon>Pucciniales</taxon>
        <taxon>Pucciniaceae</taxon>
        <taxon>Puccinia</taxon>
    </lineage>
</organism>
<dbReference type="SUPFAM" id="SSF48403">
    <property type="entry name" value="Ankyrin repeat"/>
    <property type="match status" value="1"/>
</dbReference>
<dbReference type="AlphaFoldDB" id="A0A2S4VQY1"/>
<accession>A0A2S4VQY1</accession>
<proteinExistence type="predicted"/>
<feature type="repeat" description="ANK" evidence="1">
    <location>
        <begin position="207"/>
        <end position="239"/>
    </location>
</feature>
<evidence type="ECO:0000256" key="1">
    <source>
        <dbReference type="PROSITE-ProRule" id="PRU00023"/>
    </source>
</evidence>
<dbReference type="VEuPathDB" id="FungiDB:PSTT_04926"/>
<keyword evidence="1" id="KW-0040">ANK repeat</keyword>
<sequence>MSPDWQSGQLGSKKHFSRTCRLISKSVTGCTKGSMSTTLLSLPIEILQDIHLLSTSEHLPISCKRLYEIYTRTTTARYRAEYLWRKYALKDQQWTEDEEQRRNDDNSIGRTTERRRKIRWDAILACPACSIEVLSILRHFHSERLPSSDPLIVPKLKLPGLPTRLFKALSSEPSTGSNSKDLLNQLDQAYRYIQLLLTDYGASPDKLGGYPLARSVLSGNVPFIRLLLNHGARPGIKDDLVIMVAIETGDLSLLRLLIEPGFIHPLESSLPFKDATNPVNPLLLHQNSSPKIQSNKKIKLDDRVQITDQMLEKAIRRKDPKMAQYFIEKGARPTLETIRLLESL</sequence>
<evidence type="ECO:0000313" key="3">
    <source>
        <dbReference type="Proteomes" id="UP000239156"/>
    </source>
</evidence>
<dbReference type="Proteomes" id="UP000239156">
    <property type="component" value="Unassembled WGS sequence"/>
</dbReference>
<dbReference type="Gene3D" id="1.25.40.20">
    <property type="entry name" value="Ankyrin repeat-containing domain"/>
    <property type="match status" value="1"/>
</dbReference>
<dbReference type="InterPro" id="IPR036770">
    <property type="entry name" value="Ankyrin_rpt-contain_sf"/>
</dbReference>
<reference evidence="2" key="1">
    <citation type="submission" date="2017-12" db="EMBL/GenBank/DDBJ databases">
        <title>Gene loss provides genomic basis for host adaptation in cereal stripe rust fungi.</title>
        <authorList>
            <person name="Xia C."/>
        </authorList>
    </citation>
    <scope>NUCLEOTIDE SEQUENCE [LARGE SCALE GENOMIC DNA]</scope>
    <source>
        <strain evidence="2">93-210</strain>
    </source>
</reference>
<comment type="caution">
    <text evidence="2">The sequence shown here is derived from an EMBL/GenBank/DDBJ whole genome shotgun (WGS) entry which is preliminary data.</text>
</comment>